<evidence type="ECO:0000313" key="2">
    <source>
        <dbReference type="EMBL" id="WBF78995.1"/>
    </source>
</evidence>
<keyword evidence="1" id="KW-0472">Membrane</keyword>
<evidence type="ECO:0000256" key="1">
    <source>
        <dbReference type="SAM" id="Phobius"/>
    </source>
</evidence>
<proteinExistence type="predicted"/>
<reference evidence="2 3" key="1">
    <citation type="submission" date="2022-12" db="EMBL/GenBank/DDBJ databases">
        <authorList>
            <person name="Batteikh M."/>
            <person name="Krug K."/>
            <person name="Kamarzar M."/>
            <person name="Huq N."/>
            <person name="Esparza P.D."/>
            <person name="Ma Y."/>
            <person name="Wang J.Y."/>
            <person name="Fleming H.S."/>
            <person name="Wright N.E."/>
            <person name="Melkote A."/>
            <person name="Senthilvelan J."/>
            <person name="Rajiv S."/>
            <person name="Paek B.H."/>
            <person name="Gonzalez C."/>
            <person name="Abuwarda M."/>
            <person name="Niazmandi K."/>
            <person name="Whang A."/>
            <person name="Magaling J.T.M."/>
            <person name="Seeman S."/>
            <person name="Chai A.E."/>
            <person name="Zorawik M."/>
            <person name="Kasemsunt F."/>
            <person name="Garza D.R."/>
            <person name="Ngo R.T."/>
            <person name="Reddi K."/>
            <person name="Freise A.C."/>
            <person name="Garcia-Vedrenne A.E."/>
            <person name="Garlena R.A."/>
            <person name="Russell D.A."/>
            <person name="Jacobs-Sera D."/>
            <person name="Hatfull G.F."/>
        </authorList>
    </citation>
    <scope>NUCLEOTIDE SEQUENCE [LARGE SCALE GENOMIC DNA]</scope>
</reference>
<gene>
    <name evidence="2" type="primary">27</name>
    <name evidence="2" type="ORF">SEA_BOLT007_27</name>
</gene>
<feature type="transmembrane region" description="Helical" evidence="1">
    <location>
        <begin position="65"/>
        <end position="85"/>
    </location>
</feature>
<dbReference type="Pfam" id="PF23778">
    <property type="entry name" value="Phage_holin_2"/>
    <property type="match status" value="1"/>
</dbReference>
<protein>
    <submittedName>
        <fullName evidence="2">Membrane protein</fullName>
    </submittedName>
</protein>
<keyword evidence="1" id="KW-0812">Transmembrane</keyword>
<dbReference type="Proteomes" id="UP001212175">
    <property type="component" value="Segment"/>
</dbReference>
<feature type="transmembrane region" description="Helical" evidence="1">
    <location>
        <begin position="91"/>
        <end position="114"/>
    </location>
</feature>
<keyword evidence="1" id="KW-1133">Transmembrane helix</keyword>
<dbReference type="InterPro" id="IPR056964">
    <property type="entry name" value="Phage_holin"/>
</dbReference>
<name>A0AA49E4D3_9CAUD</name>
<evidence type="ECO:0000313" key="3">
    <source>
        <dbReference type="Proteomes" id="UP001212175"/>
    </source>
</evidence>
<organism evidence="2 3">
    <name type="scientific">Arthrobacter phage Bolt007</name>
    <dbReference type="NCBI Taxonomy" id="3017297"/>
    <lineage>
        <taxon>Viruses</taxon>
        <taxon>Duplodnaviria</taxon>
        <taxon>Heunggongvirae</taxon>
        <taxon>Uroviricota</taxon>
        <taxon>Caudoviricetes</taxon>
        <taxon>Berryhillviridae</taxon>
        <taxon>Lilmacvirus</taxon>
        <taxon>Lilmacvirus bolt007</taxon>
    </lineage>
</organism>
<sequence>MKIWPSAILAVLFVAIAAAASSLGADIGRELYLVALVALLIAGAGTTIFYALSARFWVYPQGRRLFTVLASLTLLIAFVFVGRFIPREVSYGVGATLVLSLALAIARMGLTMYVDWRAAGARLNIHHKKETPK</sequence>
<feature type="transmembrane region" description="Helical" evidence="1">
    <location>
        <begin position="34"/>
        <end position="53"/>
    </location>
</feature>
<keyword evidence="3" id="KW-1185">Reference proteome</keyword>
<dbReference type="EMBL" id="OP985600">
    <property type="protein sequence ID" value="WBF78995.1"/>
    <property type="molecule type" value="Genomic_DNA"/>
</dbReference>
<accession>A0AA49E4D3</accession>